<keyword evidence="3" id="KW-1185">Reference proteome</keyword>
<dbReference type="AlphaFoldDB" id="A0A2A2DAM2"/>
<feature type="domain" description="DUF317" evidence="1">
    <location>
        <begin position="154"/>
        <end position="218"/>
    </location>
</feature>
<dbReference type="RefSeq" id="WP_095581211.1">
    <property type="nucleotide sequence ID" value="NZ_NSJV01000254.1"/>
</dbReference>
<evidence type="ECO:0000259" key="1">
    <source>
        <dbReference type="Pfam" id="PF03771"/>
    </source>
</evidence>
<name>A0A2A2DAM2_9ACTN</name>
<proteinExistence type="predicted"/>
<evidence type="ECO:0000313" key="3">
    <source>
        <dbReference type="Proteomes" id="UP000218944"/>
    </source>
</evidence>
<gene>
    <name evidence="2" type="ORF">CK936_13545</name>
</gene>
<dbReference type="Pfam" id="PF03771">
    <property type="entry name" value="SPDY"/>
    <property type="match status" value="2"/>
</dbReference>
<evidence type="ECO:0000313" key="2">
    <source>
        <dbReference type="EMBL" id="PAU48410.1"/>
    </source>
</evidence>
<reference evidence="2 3" key="1">
    <citation type="submission" date="2017-08" db="EMBL/GenBank/DDBJ databases">
        <title>Genome sequence of Streptomyces albireticuli NRRL B-1670.</title>
        <authorList>
            <person name="Graham D.E."/>
            <person name="Mahan K.M."/>
            <person name="Klingeman D.M."/>
            <person name="Hettich R.L."/>
            <person name="Parry R.J."/>
            <person name="Spain J.C."/>
        </authorList>
    </citation>
    <scope>NUCLEOTIDE SEQUENCE [LARGE SCALE GENOMIC DNA]</scope>
    <source>
        <strain evidence="2 3">NRRL B-1670</strain>
    </source>
</reference>
<dbReference type="EMBL" id="NSJV01000254">
    <property type="protein sequence ID" value="PAU48410.1"/>
    <property type="molecule type" value="Genomic_DNA"/>
</dbReference>
<feature type="non-terminal residue" evidence="2">
    <location>
        <position position="246"/>
    </location>
</feature>
<feature type="domain" description="DUF317" evidence="1">
    <location>
        <begin position="51"/>
        <end position="107"/>
    </location>
</feature>
<dbReference type="InterPro" id="IPR005523">
    <property type="entry name" value="DUF317_SPDY"/>
</dbReference>
<accession>A0A2A2DAM2</accession>
<dbReference type="Proteomes" id="UP000218944">
    <property type="component" value="Unassembled WGS sequence"/>
</dbReference>
<comment type="caution">
    <text evidence="2">The sequence shown here is derived from an EMBL/GenBank/DDBJ whole genome shotgun (WGS) entry which is preliminary data.</text>
</comment>
<sequence length="246" mass="26509">MPDPDQIDGDVHVSPRYLAGSTFTGDPALKPLLALGWKSRYDKAGNVYLSSPDGKLRLGYLPEGDDDGLWRISAYADAFAQPHWGVCFNDAAPTEFVTAFTTALAQAYTDGPDAYLTGRELAHGPASPFDAVVPLINRGWQLQGPRGDIMELKSADGMAGLEYAVGRLDPGRELTTLEARWHLWCGPAGPRWYATASSHTPVHLVTAITTAVCDPAPVPRWKDAMPRALREAAQLTPLTPPPPPAP</sequence>
<organism evidence="2 3">
    <name type="scientific">Streptomyces albireticuli</name>
    <dbReference type="NCBI Taxonomy" id="1940"/>
    <lineage>
        <taxon>Bacteria</taxon>
        <taxon>Bacillati</taxon>
        <taxon>Actinomycetota</taxon>
        <taxon>Actinomycetes</taxon>
        <taxon>Kitasatosporales</taxon>
        <taxon>Streptomycetaceae</taxon>
        <taxon>Streptomyces</taxon>
    </lineage>
</organism>
<protein>
    <recommendedName>
        <fullName evidence="1">DUF317 domain-containing protein</fullName>
    </recommendedName>
</protein>